<keyword evidence="2 5" id="KW-0238">DNA-binding</keyword>
<dbReference type="Pfam" id="PF12833">
    <property type="entry name" value="HTH_18"/>
    <property type="match status" value="1"/>
</dbReference>
<dbReference type="EMBL" id="FPIY01000004">
    <property type="protein sequence ID" value="SFW60475.1"/>
    <property type="molecule type" value="Genomic_DNA"/>
</dbReference>
<keyword evidence="6" id="KW-1185">Reference proteome</keyword>
<dbReference type="SMART" id="SM00342">
    <property type="entry name" value="HTH_ARAC"/>
    <property type="match status" value="1"/>
</dbReference>
<evidence type="ECO:0000259" key="4">
    <source>
        <dbReference type="PROSITE" id="PS01124"/>
    </source>
</evidence>
<organism evidence="5 6">
    <name type="scientific">Cellulophaga fucicola</name>
    <dbReference type="NCBI Taxonomy" id="76595"/>
    <lineage>
        <taxon>Bacteria</taxon>
        <taxon>Pseudomonadati</taxon>
        <taxon>Bacteroidota</taxon>
        <taxon>Flavobacteriia</taxon>
        <taxon>Flavobacteriales</taxon>
        <taxon>Flavobacteriaceae</taxon>
        <taxon>Cellulophaga</taxon>
    </lineage>
</organism>
<dbReference type="InterPro" id="IPR020449">
    <property type="entry name" value="Tscrpt_reg_AraC-type_HTH"/>
</dbReference>
<keyword evidence="3" id="KW-0804">Transcription</keyword>
<dbReference type="OrthoDB" id="2666928at2"/>
<dbReference type="AlphaFoldDB" id="A0A1K1QLI2"/>
<dbReference type="PANTHER" id="PTHR11019">
    <property type="entry name" value="HTH-TYPE TRANSCRIPTIONAL REGULATOR NIMR"/>
    <property type="match status" value="1"/>
</dbReference>
<evidence type="ECO:0000256" key="3">
    <source>
        <dbReference type="ARBA" id="ARBA00023163"/>
    </source>
</evidence>
<dbReference type="InterPro" id="IPR009057">
    <property type="entry name" value="Homeodomain-like_sf"/>
</dbReference>
<dbReference type="GO" id="GO:0043565">
    <property type="term" value="F:sequence-specific DNA binding"/>
    <property type="evidence" value="ECO:0007669"/>
    <property type="project" value="InterPro"/>
</dbReference>
<feature type="domain" description="HTH araC/xylS-type" evidence="4">
    <location>
        <begin position="163"/>
        <end position="261"/>
    </location>
</feature>
<dbReference type="Pfam" id="PF02311">
    <property type="entry name" value="AraC_binding"/>
    <property type="match status" value="1"/>
</dbReference>
<proteinExistence type="predicted"/>
<gene>
    <name evidence="5" type="ORF">SAMN05660313_02746</name>
</gene>
<dbReference type="InterPro" id="IPR037923">
    <property type="entry name" value="HTH-like"/>
</dbReference>
<keyword evidence="1" id="KW-0805">Transcription regulation</keyword>
<dbReference type="InterPro" id="IPR018060">
    <property type="entry name" value="HTH_AraC"/>
</dbReference>
<dbReference type="STRING" id="76595.SAMN05660313_02746"/>
<sequence>MNTKYYLTEVDKNPQSIFCYHNLMGETFIEAHSHNKGQFLYTEGGVVHVKTSNRVYYLPARHYMWIPSGVRHAIYPSSPNVIMRNLYFPNASSTTRFYKKEGIYPVNNLLMELLLFTKNWNGDIVKSQKNKFAIAFAFKALLEQTVSKSLHLELPQATDGRLINIVNYLTEQIHKEHLLPILASKFSMTDKSLYRLFKKDLGMSFIKYYTQLRIFKSLEYLMNSDYNISEIANMVGYNSLPTFSNTFSKIMGKRPSEYRKSNEIYTDS</sequence>
<name>A0A1K1QLI2_9FLAO</name>
<dbReference type="PANTHER" id="PTHR11019:SF199">
    <property type="entry name" value="HTH-TYPE TRANSCRIPTIONAL REGULATOR NIMR"/>
    <property type="match status" value="1"/>
</dbReference>
<evidence type="ECO:0000256" key="2">
    <source>
        <dbReference type="ARBA" id="ARBA00023125"/>
    </source>
</evidence>
<dbReference type="RefSeq" id="WP_072304374.1">
    <property type="nucleotide sequence ID" value="NZ_FPIY01000004.1"/>
</dbReference>
<dbReference type="GO" id="GO:0003700">
    <property type="term" value="F:DNA-binding transcription factor activity"/>
    <property type="evidence" value="ECO:0007669"/>
    <property type="project" value="InterPro"/>
</dbReference>
<evidence type="ECO:0000256" key="1">
    <source>
        <dbReference type="ARBA" id="ARBA00023015"/>
    </source>
</evidence>
<dbReference type="Proteomes" id="UP000183257">
    <property type="component" value="Unassembled WGS sequence"/>
</dbReference>
<dbReference type="Gene3D" id="1.10.10.60">
    <property type="entry name" value="Homeodomain-like"/>
    <property type="match status" value="2"/>
</dbReference>
<reference evidence="6" key="1">
    <citation type="submission" date="2016-11" db="EMBL/GenBank/DDBJ databases">
        <authorList>
            <person name="Varghese N."/>
            <person name="Submissions S."/>
        </authorList>
    </citation>
    <scope>NUCLEOTIDE SEQUENCE [LARGE SCALE GENOMIC DNA]</scope>
    <source>
        <strain evidence="6">DSM 24786</strain>
    </source>
</reference>
<dbReference type="PROSITE" id="PS01124">
    <property type="entry name" value="HTH_ARAC_FAMILY_2"/>
    <property type="match status" value="1"/>
</dbReference>
<dbReference type="SUPFAM" id="SSF46689">
    <property type="entry name" value="Homeodomain-like"/>
    <property type="match status" value="1"/>
</dbReference>
<evidence type="ECO:0000313" key="6">
    <source>
        <dbReference type="Proteomes" id="UP000183257"/>
    </source>
</evidence>
<protein>
    <submittedName>
        <fullName evidence="5">AraC-type DNA-binding protein</fullName>
    </submittedName>
</protein>
<accession>A0A1K1QLI2</accession>
<dbReference type="PRINTS" id="PR00032">
    <property type="entry name" value="HTHARAC"/>
</dbReference>
<dbReference type="SUPFAM" id="SSF51215">
    <property type="entry name" value="Regulatory protein AraC"/>
    <property type="match status" value="1"/>
</dbReference>
<dbReference type="InterPro" id="IPR003313">
    <property type="entry name" value="AraC-bd"/>
</dbReference>
<evidence type="ECO:0000313" key="5">
    <source>
        <dbReference type="EMBL" id="SFW60475.1"/>
    </source>
</evidence>